<comment type="function">
    <text evidence="1">May be involved in transcriptional regulation.</text>
</comment>
<dbReference type="SMART" id="SM00369">
    <property type="entry name" value="LRR_TYP"/>
    <property type="match status" value="3"/>
</dbReference>
<dbReference type="Pfam" id="PF12874">
    <property type="entry name" value="zf-met"/>
    <property type="match status" value="1"/>
</dbReference>
<dbReference type="SUPFAM" id="SSF57667">
    <property type="entry name" value="beta-beta-alpha zinc fingers"/>
    <property type="match status" value="5"/>
</dbReference>
<dbReference type="PANTHER" id="PTHR47772:SF13">
    <property type="entry name" value="GASTRULA ZINC FINGER PROTEIN XLCGF49.1-LIKE-RELATED"/>
    <property type="match status" value="1"/>
</dbReference>
<keyword evidence="4" id="KW-0433">Leucine-rich repeat</keyword>
<feature type="region of interest" description="Disordered" evidence="13">
    <location>
        <begin position="369"/>
        <end position="395"/>
    </location>
</feature>
<dbReference type="PROSITE" id="PS51450">
    <property type="entry name" value="LRR"/>
    <property type="match status" value="2"/>
</dbReference>
<dbReference type="FunFam" id="3.30.160.60:FF:002343">
    <property type="entry name" value="Zinc finger protein 33A"/>
    <property type="match status" value="1"/>
</dbReference>
<dbReference type="Gene3D" id="3.30.160.60">
    <property type="entry name" value="Classic Zinc Finger"/>
    <property type="match status" value="7"/>
</dbReference>
<feature type="domain" description="C2H2-type" evidence="14">
    <location>
        <begin position="486"/>
        <end position="513"/>
    </location>
</feature>
<feature type="compositionally biased region" description="Basic and acidic residues" evidence="13">
    <location>
        <begin position="276"/>
        <end position="289"/>
    </location>
</feature>
<evidence type="ECO:0000256" key="3">
    <source>
        <dbReference type="ARBA" id="ARBA00006991"/>
    </source>
</evidence>
<keyword evidence="6" id="KW-0677">Repeat</keyword>
<proteinExistence type="inferred from homology"/>
<dbReference type="OrthoDB" id="6077919at2759"/>
<dbReference type="FunFam" id="3.30.160.60:FF:001602">
    <property type="entry name" value="Zinc finger protein 490"/>
    <property type="match status" value="1"/>
</dbReference>
<dbReference type="Pfam" id="PF23211">
    <property type="entry name" value="LRR_LRWD1"/>
    <property type="match status" value="1"/>
</dbReference>
<dbReference type="PANTHER" id="PTHR47772">
    <property type="entry name" value="ZINC FINGER PROTEIN 200"/>
    <property type="match status" value="1"/>
</dbReference>
<evidence type="ECO:0000256" key="11">
    <source>
        <dbReference type="ARBA" id="ARBA00023242"/>
    </source>
</evidence>
<keyword evidence="5" id="KW-0479">Metal-binding</keyword>
<evidence type="ECO:0000256" key="4">
    <source>
        <dbReference type="ARBA" id="ARBA00022614"/>
    </source>
</evidence>
<evidence type="ECO:0000256" key="13">
    <source>
        <dbReference type="SAM" id="MobiDB-lite"/>
    </source>
</evidence>
<feature type="domain" description="C2H2-type" evidence="14">
    <location>
        <begin position="570"/>
        <end position="597"/>
    </location>
</feature>
<dbReference type="Gene3D" id="3.80.10.10">
    <property type="entry name" value="Ribonuclease Inhibitor"/>
    <property type="match status" value="1"/>
</dbReference>
<feature type="domain" description="C2H2-type" evidence="14">
    <location>
        <begin position="458"/>
        <end position="485"/>
    </location>
</feature>
<protein>
    <recommendedName>
        <fullName evidence="14">C2H2-type domain-containing protein</fullName>
    </recommendedName>
</protein>
<keyword evidence="7 12" id="KW-0863">Zinc-finger</keyword>
<keyword evidence="9" id="KW-0805">Transcription regulation</keyword>
<evidence type="ECO:0000256" key="1">
    <source>
        <dbReference type="ARBA" id="ARBA00003767"/>
    </source>
</evidence>
<evidence type="ECO:0000259" key="14">
    <source>
        <dbReference type="PROSITE" id="PS50157"/>
    </source>
</evidence>
<keyword evidence="11" id="KW-0539">Nucleus</keyword>
<dbReference type="Proteomes" id="UP001152320">
    <property type="component" value="Chromosome 1"/>
</dbReference>
<feature type="domain" description="C2H2-type" evidence="14">
    <location>
        <begin position="402"/>
        <end position="429"/>
    </location>
</feature>
<evidence type="ECO:0000256" key="10">
    <source>
        <dbReference type="ARBA" id="ARBA00023163"/>
    </source>
</evidence>
<dbReference type="InterPro" id="IPR013087">
    <property type="entry name" value="Znf_C2H2_type"/>
</dbReference>
<dbReference type="Pfam" id="PF00096">
    <property type="entry name" value="zf-C2H2"/>
    <property type="match status" value="1"/>
</dbReference>
<sequence length="630" mass="71331">MSMQEDIHSGWISMPPASHGRKISNNYTEQAILDVAKCSALSDVSSLDLSDRKLAKLDPTVFSKLVALESLNLSHNLIADLPYNFGLKKLKVLDISHNHLKSVKTLLQFSNLEKLDIRYTQVSAAEHCIVILMLPKLKTLNGKDFSIHKVAQSVGDSLTAMVKEAWNKQYAEELKDGLSAAEMTILRENLFQLLSSQIQLQSAEHGPLVDCAKYMLTILREIHSEDQTSTFSTPLIEKISFPIDYNGLIVIKNESGDVIEQVVDCEDGSTIVLKSKEGSSSKGRLESPESSHQMQIPAADKNSLVETLPSSSSGATDPCLSSQLTMKDDKQTQNFKHEVSTAKVQGLKPHLKPVGVIVHRITLNKRNEGEKCFQPPNNELPSSKFESKSTLQDVPPPEQEMYKCQFCDMSYKSKEVYERHTARHTGNKPFECLICQKSFTTRECYKNHVTIHTGEKPFKCQFCEESFRIRATWQLHVSKHLGEKPFKCTFCNKAFTLQRVCNAHERVHTGERKFKCRFCDMDFRFESSLKTHERKHTGEKPFKCQYCVKSFSAKHQRSRHEMLHTGEKPFKCPFCDKSFRSKDNCFMHQGTHAGNLSFFCQLCHKLFTTKEAFVAHETSCTPVTPTTGKG</sequence>
<evidence type="ECO:0000256" key="2">
    <source>
        <dbReference type="ARBA" id="ARBA00004123"/>
    </source>
</evidence>
<dbReference type="FunFam" id="3.30.160.60:FF:000100">
    <property type="entry name" value="Zinc finger 45-like"/>
    <property type="match status" value="1"/>
</dbReference>
<evidence type="ECO:0000256" key="12">
    <source>
        <dbReference type="PROSITE-ProRule" id="PRU00042"/>
    </source>
</evidence>
<dbReference type="AlphaFoldDB" id="A0A9Q1HLI0"/>
<dbReference type="InterPro" id="IPR003591">
    <property type="entry name" value="Leu-rich_rpt_typical-subtyp"/>
</dbReference>
<dbReference type="PROSITE" id="PS00028">
    <property type="entry name" value="ZINC_FINGER_C2H2_1"/>
    <property type="match status" value="7"/>
</dbReference>
<dbReference type="EMBL" id="JAIZAY010000001">
    <property type="protein sequence ID" value="KAJ8050520.1"/>
    <property type="molecule type" value="Genomic_DNA"/>
</dbReference>
<dbReference type="InterPro" id="IPR056363">
    <property type="entry name" value="LRR_LRWD1_dom"/>
</dbReference>
<evidence type="ECO:0000256" key="5">
    <source>
        <dbReference type="ARBA" id="ARBA00022723"/>
    </source>
</evidence>
<comment type="similarity">
    <text evidence="3">Belongs to the krueppel C2H2-type zinc-finger protein family.</text>
</comment>
<comment type="subcellular location">
    <subcellularLocation>
        <location evidence="2">Nucleus</location>
    </subcellularLocation>
</comment>
<dbReference type="InterPro" id="IPR036236">
    <property type="entry name" value="Znf_C2H2_sf"/>
</dbReference>
<evidence type="ECO:0000256" key="8">
    <source>
        <dbReference type="ARBA" id="ARBA00022833"/>
    </source>
</evidence>
<organism evidence="15 16">
    <name type="scientific">Holothuria leucospilota</name>
    <name type="common">Black long sea cucumber</name>
    <name type="synonym">Mertensiothuria leucospilota</name>
    <dbReference type="NCBI Taxonomy" id="206669"/>
    <lineage>
        <taxon>Eukaryota</taxon>
        <taxon>Metazoa</taxon>
        <taxon>Echinodermata</taxon>
        <taxon>Eleutherozoa</taxon>
        <taxon>Echinozoa</taxon>
        <taxon>Holothuroidea</taxon>
        <taxon>Aspidochirotacea</taxon>
        <taxon>Aspidochirotida</taxon>
        <taxon>Holothuriidae</taxon>
        <taxon>Holothuria</taxon>
    </lineage>
</organism>
<dbReference type="SUPFAM" id="SSF52075">
    <property type="entry name" value="Outer arm dynein light chain 1"/>
    <property type="match status" value="1"/>
</dbReference>
<dbReference type="InterPro" id="IPR032675">
    <property type="entry name" value="LRR_dom_sf"/>
</dbReference>
<keyword evidence="16" id="KW-1185">Reference proteome</keyword>
<evidence type="ECO:0000256" key="7">
    <source>
        <dbReference type="ARBA" id="ARBA00022771"/>
    </source>
</evidence>
<keyword evidence="10" id="KW-0804">Transcription</keyword>
<dbReference type="SMART" id="SM00355">
    <property type="entry name" value="ZnF_C2H2"/>
    <property type="match status" value="8"/>
</dbReference>
<name>A0A9Q1HLI0_HOLLE</name>
<dbReference type="PROSITE" id="PS50157">
    <property type="entry name" value="ZINC_FINGER_C2H2_2"/>
    <property type="match status" value="7"/>
</dbReference>
<feature type="domain" description="C2H2-type" evidence="14">
    <location>
        <begin position="430"/>
        <end position="457"/>
    </location>
</feature>
<feature type="compositionally biased region" description="Polar residues" evidence="13">
    <location>
        <begin position="304"/>
        <end position="321"/>
    </location>
</feature>
<evidence type="ECO:0000313" key="16">
    <source>
        <dbReference type="Proteomes" id="UP001152320"/>
    </source>
</evidence>
<comment type="caution">
    <text evidence="15">The sequence shown here is derived from an EMBL/GenBank/DDBJ whole genome shotgun (WGS) entry which is preliminary data.</text>
</comment>
<dbReference type="InterPro" id="IPR001611">
    <property type="entry name" value="Leu-rich_rpt"/>
</dbReference>
<feature type="region of interest" description="Disordered" evidence="13">
    <location>
        <begin position="276"/>
        <end position="321"/>
    </location>
</feature>
<accession>A0A9Q1HLI0</accession>
<keyword evidence="8" id="KW-0862">Zinc</keyword>
<reference evidence="15" key="1">
    <citation type="submission" date="2021-10" db="EMBL/GenBank/DDBJ databases">
        <title>Tropical sea cucumber genome reveals ecological adaptation and Cuvierian tubules defense mechanism.</title>
        <authorList>
            <person name="Chen T."/>
        </authorList>
    </citation>
    <scope>NUCLEOTIDE SEQUENCE</scope>
    <source>
        <strain evidence="15">Nanhai2018</strain>
        <tissue evidence="15">Muscle</tissue>
    </source>
</reference>
<feature type="domain" description="C2H2-type" evidence="14">
    <location>
        <begin position="542"/>
        <end position="569"/>
    </location>
</feature>
<gene>
    <name evidence="15" type="ORF">HOLleu_03751</name>
</gene>
<evidence type="ECO:0000313" key="15">
    <source>
        <dbReference type="EMBL" id="KAJ8050520.1"/>
    </source>
</evidence>
<dbReference type="FunFam" id="3.30.160.60:FF:000110">
    <property type="entry name" value="Zinc finger protein-like"/>
    <property type="match status" value="1"/>
</dbReference>
<dbReference type="GO" id="GO:0008270">
    <property type="term" value="F:zinc ion binding"/>
    <property type="evidence" value="ECO:0007669"/>
    <property type="project" value="UniProtKB-KW"/>
</dbReference>
<evidence type="ECO:0000256" key="6">
    <source>
        <dbReference type="ARBA" id="ARBA00022737"/>
    </source>
</evidence>
<dbReference type="InterPro" id="IPR050636">
    <property type="entry name" value="C2H2-ZF_domain-containing"/>
</dbReference>
<evidence type="ECO:0000256" key="9">
    <source>
        <dbReference type="ARBA" id="ARBA00023015"/>
    </source>
</evidence>
<feature type="domain" description="C2H2-type" evidence="14">
    <location>
        <begin position="514"/>
        <end position="541"/>
    </location>
</feature>
<dbReference type="GO" id="GO:0005634">
    <property type="term" value="C:nucleus"/>
    <property type="evidence" value="ECO:0007669"/>
    <property type="project" value="UniProtKB-SubCell"/>
</dbReference>